<accession>A0A1X7NEB1</accession>
<reference evidence="1 2" key="1">
    <citation type="submission" date="2017-04" db="EMBL/GenBank/DDBJ databases">
        <authorList>
            <person name="Afonso C.L."/>
            <person name="Miller P.J."/>
            <person name="Scott M.A."/>
            <person name="Spackman E."/>
            <person name="Goraichik I."/>
            <person name="Dimitrov K.M."/>
            <person name="Suarez D.L."/>
            <person name="Swayne D.E."/>
        </authorList>
    </citation>
    <scope>NUCLEOTIDE SEQUENCE [LARGE SCALE GENOMIC DNA]</scope>
    <source>
        <strain evidence="1 2">B5P</strain>
    </source>
</reference>
<organism evidence="1 2">
    <name type="scientific">Mesorhizobium australicum</name>
    <dbReference type="NCBI Taxonomy" id="536018"/>
    <lineage>
        <taxon>Bacteria</taxon>
        <taxon>Pseudomonadati</taxon>
        <taxon>Pseudomonadota</taxon>
        <taxon>Alphaproteobacteria</taxon>
        <taxon>Hyphomicrobiales</taxon>
        <taxon>Phyllobacteriaceae</taxon>
        <taxon>Mesorhizobium</taxon>
    </lineage>
</organism>
<dbReference type="RefSeq" id="WP_085463761.1">
    <property type="nucleotide sequence ID" value="NZ_FXBL01000004.1"/>
</dbReference>
<dbReference type="EMBL" id="FXBL01000004">
    <property type="protein sequence ID" value="SMH36075.1"/>
    <property type="molecule type" value="Genomic_DNA"/>
</dbReference>
<dbReference type="Proteomes" id="UP000193083">
    <property type="component" value="Unassembled WGS sequence"/>
</dbReference>
<name>A0A1X7NEB1_9HYPH</name>
<sequence length="191" mass="21127">MISDDLSTQRDAAAQRVEDLRDQRAAAALDGLEFDDSLLVAAERELDRIADAEGLRARRSREATAQALQAQRAATRLKMAKSVKRYLAAIDSAEKASREMAIALKQVREHAEELNQQATVLGIGSPAALHGNTLEERLSRRMSVAMRPLTGHTNRYGPLNWPPPPDPAAHWFGSWIDAERAILKRSLPDEV</sequence>
<keyword evidence="2" id="KW-1185">Reference proteome</keyword>
<gene>
    <name evidence="1" type="ORF">SAMN02982922_1687</name>
</gene>
<dbReference type="AlphaFoldDB" id="A0A1X7NEB1"/>
<proteinExistence type="predicted"/>
<evidence type="ECO:0000313" key="2">
    <source>
        <dbReference type="Proteomes" id="UP000193083"/>
    </source>
</evidence>
<evidence type="ECO:0000313" key="1">
    <source>
        <dbReference type="EMBL" id="SMH36075.1"/>
    </source>
</evidence>
<protein>
    <submittedName>
        <fullName evidence="1">Uncharacterized protein</fullName>
    </submittedName>
</protein>